<feature type="transmembrane region" description="Helical" evidence="1">
    <location>
        <begin position="7"/>
        <end position="28"/>
    </location>
</feature>
<name>A0A4V3D6K6_9BURK</name>
<keyword evidence="1" id="KW-1133">Transmembrane helix</keyword>
<dbReference type="Pfam" id="PF05437">
    <property type="entry name" value="AzlD"/>
    <property type="match status" value="1"/>
</dbReference>
<dbReference type="InterPro" id="IPR008407">
    <property type="entry name" value="Brnchd-chn_aa_trnsp_AzlD"/>
</dbReference>
<dbReference type="AlphaFoldDB" id="A0A4V3D6K6"/>
<keyword evidence="1" id="KW-0812">Transmembrane</keyword>
<dbReference type="RefSeq" id="WP_133595911.1">
    <property type="nucleotide sequence ID" value="NZ_SNYL01000003.1"/>
</dbReference>
<accession>A0A4V3D6K6</accession>
<protein>
    <submittedName>
        <fullName evidence="2">Branched-subunit amino acid transport protein</fullName>
    </submittedName>
</protein>
<proteinExistence type="predicted"/>
<dbReference type="OrthoDB" id="515103at2"/>
<evidence type="ECO:0000313" key="2">
    <source>
        <dbReference type="EMBL" id="TDQ44307.1"/>
    </source>
</evidence>
<organism evidence="2 3">
    <name type="scientific">Tepidicella xavieri</name>
    <dbReference type="NCBI Taxonomy" id="360241"/>
    <lineage>
        <taxon>Bacteria</taxon>
        <taxon>Pseudomonadati</taxon>
        <taxon>Pseudomonadota</taxon>
        <taxon>Betaproteobacteria</taxon>
        <taxon>Burkholderiales</taxon>
        <taxon>Tepidicella</taxon>
    </lineage>
</organism>
<keyword evidence="3" id="KW-1185">Reference proteome</keyword>
<comment type="caution">
    <text evidence="2">The sequence shown here is derived from an EMBL/GenBank/DDBJ whole genome shotgun (WGS) entry which is preliminary data.</text>
</comment>
<gene>
    <name evidence="2" type="ORF">DFR43_10351</name>
</gene>
<reference evidence="2 3" key="1">
    <citation type="submission" date="2019-03" db="EMBL/GenBank/DDBJ databases">
        <title>Genomic Encyclopedia of Type Strains, Phase IV (KMG-IV): sequencing the most valuable type-strain genomes for metagenomic binning, comparative biology and taxonomic classification.</title>
        <authorList>
            <person name="Goeker M."/>
        </authorList>
    </citation>
    <scope>NUCLEOTIDE SEQUENCE [LARGE SCALE GENOMIC DNA]</scope>
    <source>
        <strain evidence="2 3">DSM 19605</strain>
    </source>
</reference>
<feature type="transmembrane region" description="Helical" evidence="1">
    <location>
        <begin position="85"/>
        <end position="105"/>
    </location>
</feature>
<evidence type="ECO:0000313" key="3">
    <source>
        <dbReference type="Proteomes" id="UP000295510"/>
    </source>
</evidence>
<dbReference type="EMBL" id="SNYL01000003">
    <property type="protein sequence ID" value="TDQ44307.1"/>
    <property type="molecule type" value="Genomic_DNA"/>
</dbReference>
<keyword evidence="1" id="KW-0472">Membrane</keyword>
<sequence length="111" mass="12291">MPEFDPWTLLVIAALAVVTVVTRGFFFISERDWTLPRWAERGLQYAPIAALAAVVVPEVIADQGQLIDTWRDARLFAAVAGTGWFFWRGGVLGTIVTGMAVYLPLRLALGW</sequence>
<evidence type="ECO:0000256" key="1">
    <source>
        <dbReference type="SAM" id="Phobius"/>
    </source>
</evidence>
<dbReference type="Proteomes" id="UP000295510">
    <property type="component" value="Unassembled WGS sequence"/>
</dbReference>